<comment type="subcellular location">
    <subcellularLocation>
        <location evidence="1">Mitochondrion outer membrane</location>
        <topology evidence="1">Single-pass membrane protein</topology>
    </subcellularLocation>
</comment>
<dbReference type="Gene3D" id="1.10.8.60">
    <property type="match status" value="1"/>
</dbReference>
<evidence type="ECO:0000256" key="4">
    <source>
        <dbReference type="ARBA" id="ARBA00022840"/>
    </source>
</evidence>
<keyword evidence="3" id="KW-1000">Mitochondrion outer membrane</keyword>
<dbReference type="InterPro" id="IPR027417">
    <property type="entry name" value="P-loop_NTPase"/>
</dbReference>
<protein>
    <recommendedName>
        <fullName evidence="8">AAA+ ATPase domain-containing protein</fullName>
    </recommendedName>
</protein>
<reference evidence="9" key="1">
    <citation type="submission" date="2015-09" db="EMBL/GenBank/DDBJ databases">
        <title>Scylla olivacea transcriptome.</title>
        <authorList>
            <person name="Ikhwanuddin M."/>
        </authorList>
    </citation>
    <scope>NUCLEOTIDE SEQUENCE</scope>
</reference>
<evidence type="ECO:0000259" key="8">
    <source>
        <dbReference type="SMART" id="SM00382"/>
    </source>
</evidence>
<proteinExistence type="inferred from homology"/>
<evidence type="ECO:0000256" key="3">
    <source>
        <dbReference type="ARBA" id="ARBA00022787"/>
    </source>
</evidence>
<dbReference type="AlphaFoldDB" id="A0A0N7ZD35"/>
<evidence type="ECO:0000313" key="9">
    <source>
        <dbReference type="EMBL" id="JAI66144.1"/>
    </source>
</evidence>
<dbReference type="GO" id="GO:0140570">
    <property type="term" value="P:extraction of mislocalized protein from mitochondrial outer membrane"/>
    <property type="evidence" value="ECO:0007669"/>
    <property type="project" value="TreeGrafter"/>
</dbReference>
<dbReference type="GO" id="GO:0005524">
    <property type="term" value="F:ATP binding"/>
    <property type="evidence" value="ECO:0007669"/>
    <property type="project" value="UniProtKB-KW"/>
</dbReference>
<dbReference type="GO" id="GO:0005741">
    <property type="term" value="C:mitochondrial outer membrane"/>
    <property type="evidence" value="ECO:0007669"/>
    <property type="project" value="UniProtKB-SubCell"/>
</dbReference>
<evidence type="ECO:0000256" key="1">
    <source>
        <dbReference type="ARBA" id="ARBA00004572"/>
    </source>
</evidence>
<dbReference type="PROSITE" id="PS00674">
    <property type="entry name" value="AAA"/>
    <property type="match status" value="1"/>
</dbReference>
<keyword evidence="7" id="KW-1133">Transmembrane helix</keyword>
<keyword evidence="4 6" id="KW-0067">ATP-binding</keyword>
<dbReference type="PANTHER" id="PTHR45644:SF3">
    <property type="entry name" value="FI08533P-RELATED"/>
    <property type="match status" value="1"/>
</dbReference>
<comment type="similarity">
    <text evidence="6">Belongs to the AAA ATPase family.</text>
</comment>
<evidence type="ECO:0000256" key="2">
    <source>
        <dbReference type="ARBA" id="ARBA00022741"/>
    </source>
</evidence>
<keyword evidence="7" id="KW-0472">Membrane</keyword>
<feature type="transmembrane region" description="Helical" evidence="7">
    <location>
        <begin position="7"/>
        <end position="26"/>
    </location>
</feature>
<evidence type="ECO:0000256" key="7">
    <source>
        <dbReference type="SAM" id="Phobius"/>
    </source>
</evidence>
<evidence type="ECO:0000256" key="6">
    <source>
        <dbReference type="RuleBase" id="RU003651"/>
    </source>
</evidence>
<dbReference type="PANTHER" id="PTHR45644">
    <property type="entry name" value="AAA ATPASE, PUTATIVE (AFU_ORTHOLOGUE AFUA_2G12920)-RELATED-RELATED"/>
    <property type="match status" value="1"/>
</dbReference>
<dbReference type="InterPro" id="IPR003960">
    <property type="entry name" value="ATPase_AAA_CS"/>
</dbReference>
<dbReference type="EMBL" id="GDRN01053774">
    <property type="protein sequence ID" value="JAI66144.1"/>
    <property type="molecule type" value="Transcribed_RNA"/>
</dbReference>
<sequence>MPHWSSTSFYAGAVAASLAFLAWYFYRKRCSVTEVDVVPPTQPFQVPGGVGLHQRAVLQHVVPPAAINITWADVAGLDDLVAHIRRQVIYPMRSTLTKRDPLTLPPKGVLLHGPPGCGKTMIAKAIAKDINAVFINFDVSSIKNKFVGETEKMTAALFSTANRLQPAVIFVDEVDAFLGTRREMDFGTEVTMKAQFLTLWDGLTTDTTARVLVLAATNRREAIDPAILRRLPVQFEFPFPDRNQRRKILSVTLRQSQLGPDVDLDILAEKCEGFSGSDLYELCRYAAITRLVRQAEGCSCSNSYCSARENDSLGPLTMEDFLDAFNNARDMGEARNPPSNLYM</sequence>
<keyword evidence="7" id="KW-0812">Transmembrane</keyword>
<dbReference type="InterPro" id="IPR003593">
    <property type="entry name" value="AAA+_ATPase"/>
</dbReference>
<dbReference type="GO" id="GO:0016887">
    <property type="term" value="F:ATP hydrolysis activity"/>
    <property type="evidence" value="ECO:0007669"/>
    <property type="project" value="InterPro"/>
</dbReference>
<dbReference type="InterPro" id="IPR041569">
    <property type="entry name" value="AAA_lid_3"/>
</dbReference>
<dbReference type="Gene3D" id="3.40.50.300">
    <property type="entry name" value="P-loop containing nucleotide triphosphate hydrolases"/>
    <property type="match status" value="1"/>
</dbReference>
<keyword evidence="2 6" id="KW-0547">Nucleotide-binding</keyword>
<evidence type="ECO:0000256" key="5">
    <source>
        <dbReference type="ARBA" id="ARBA00023128"/>
    </source>
</evidence>
<feature type="domain" description="AAA+ ATPase" evidence="8">
    <location>
        <begin position="105"/>
        <end position="241"/>
    </location>
</feature>
<dbReference type="InterPro" id="IPR051701">
    <property type="entry name" value="Mito_OM_Translocase_MSP1"/>
</dbReference>
<dbReference type="InterPro" id="IPR003959">
    <property type="entry name" value="ATPase_AAA_core"/>
</dbReference>
<name>A0A0N7ZD35_SCYOL</name>
<dbReference type="SUPFAM" id="SSF52540">
    <property type="entry name" value="P-loop containing nucleoside triphosphate hydrolases"/>
    <property type="match status" value="1"/>
</dbReference>
<dbReference type="Pfam" id="PF17862">
    <property type="entry name" value="AAA_lid_3"/>
    <property type="match status" value="1"/>
</dbReference>
<keyword evidence="5" id="KW-0496">Mitochondrion</keyword>
<dbReference type="Pfam" id="PF00004">
    <property type="entry name" value="AAA"/>
    <property type="match status" value="1"/>
</dbReference>
<organism evidence="9">
    <name type="scientific">Scylla olivacea</name>
    <name type="common">Orange mud crab</name>
    <name type="synonym">Cancer olivacea</name>
    <dbReference type="NCBI Taxonomy" id="85551"/>
    <lineage>
        <taxon>Eukaryota</taxon>
        <taxon>Metazoa</taxon>
        <taxon>Ecdysozoa</taxon>
        <taxon>Arthropoda</taxon>
        <taxon>Crustacea</taxon>
        <taxon>Multicrustacea</taxon>
        <taxon>Malacostraca</taxon>
        <taxon>Eumalacostraca</taxon>
        <taxon>Eucarida</taxon>
        <taxon>Decapoda</taxon>
        <taxon>Pleocyemata</taxon>
        <taxon>Brachyura</taxon>
        <taxon>Eubrachyura</taxon>
        <taxon>Portunoidea</taxon>
        <taxon>Portunidae</taxon>
        <taxon>Portuninae</taxon>
        <taxon>Scylla</taxon>
    </lineage>
</organism>
<accession>A0A0N7ZD35</accession>
<dbReference type="SMART" id="SM00382">
    <property type="entry name" value="AAA"/>
    <property type="match status" value="1"/>
</dbReference>